<dbReference type="AlphaFoldDB" id="B3TB86"/>
<organism evidence="1">
    <name type="scientific">uncultured marine microorganism HF4000_APKG8L7</name>
    <dbReference type="NCBI Taxonomy" id="455556"/>
    <lineage>
        <taxon>unclassified sequences</taxon>
        <taxon>environmental samples</taxon>
    </lineage>
</organism>
<evidence type="ECO:0000313" key="1">
    <source>
        <dbReference type="EMBL" id="ABZ09845.1"/>
    </source>
</evidence>
<reference evidence="1" key="1">
    <citation type="journal article" date="2008" name="ISME J.">
        <title>Genomic patterns of recombination, clonal divergence and environment in marine microbial populations.</title>
        <authorList>
            <person name="Konstantinidis K.T."/>
            <person name="Delong E.F."/>
        </authorList>
    </citation>
    <scope>NUCLEOTIDE SEQUENCE</scope>
</reference>
<protein>
    <submittedName>
        <fullName evidence="1">Uncharacterized protein</fullName>
    </submittedName>
</protein>
<dbReference type="EMBL" id="EU016659">
    <property type="protein sequence ID" value="ABZ09845.1"/>
    <property type="molecule type" value="Genomic_DNA"/>
</dbReference>
<accession>B3TB86</accession>
<name>B3TB86_9ZZZZ</name>
<proteinExistence type="predicted"/>
<gene>
    <name evidence="1" type="ORF">ALOHA_HF4000APKG8L7ctg1g20</name>
</gene>
<sequence length="178" mass="18902">MTGARRQRSFSIWIAASARPMASRRDRRRTATSAAPVIIPCSCSTSLVTLNGVPCVLATSTAPAAGATFWNPSSSGIGNGTCAAISGGMPPSPHQTSMSFWKPRASCMRSACQRIRFFRRASAICSHDPLAVRRTMCGAITPASATRLEAGTRSGAWWPRWNGILGNWFPVSASSSPI</sequence>